<dbReference type="SUPFAM" id="SSF103657">
    <property type="entry name" value="BAR/IMD domain-like"/>
    <property type="match status" value="1"/>
</dbReference>
<dbReference type="Gene3D" id="2.30.30.40">
    <property type="entry name" value="SH3 Domains"/>
    <property type="match status" value="1"/>
</dbReference>
<evidence type="ECO:0000256" key="11">
    <source>
        <dbReference type="PROSITE-ProRule" id="PRU00192"/>
    </source>
</evidence>
<organism evidence="16 17">
    <name type="scientific">Pelusios castaneus</name>
    <name type="common">West African mud turtle</name>
    <dbReference type="NCBI Taxonomy" id="367368"/>
    <lineage>
        <taxon>Eukaryota</taxon>
        <taxon>Metazoa</taxon>
        <taxon>Chordata</taxon>
        <taxon>Craniata</taxon>
        <taxon>Vertebrata</taxon>
        <taxon>Euteleostomi</taxon>
        <taxon>Archelosauria</taxon>
        <taxon>Testudinata</taxon>
        <taxon>Testudines</taxon>
        <taxon>Pleurodira</taxon>
        <taxon>Pelomedusidae</taxon>
        <taxon>Pelusios</taxon>
    </lineage>
</organism>
<keyword evidence="6" id="KW-0597">Phosphoprotein</keyword>
<dbReference type="PANTHER" id="PTHR23065">
    <property type="entry name" value="PROLINE-SERINE-THREONINE PHOSPHATASE INTERACTING PROTEIN 1"/>
    <property type="match status" value="1"/>
</dbReference>
<evidence type="ECO:0000259" key="15">
    <source>
        <dbReference type="PROSITE" id="PS51741"/>
    </source>
</evidence>
<feature type="domain" description="F-BAR" evidence="15">
    <location>
        <begin position="11"/>
        <end position="278"/>
    </location>
</feature>
<dbReference type="Gene3D" id="1.20.1270.60">
    <property type="entry name" value="Arfaptin homology (AH) domain/BAR domain"/>
    <property type="match status" value="1"/>
</dbReference>
<dbReference type="GO" id="GO:0030100">
    <property type="term" value="P:regulation of endocytosis"/>
    <property type="evidence" value="ECO:0007669"/>
    <property type="project" value="TreeGrafter"/>
</dbReference>
<comment type="subcellular location">
    <subcellularLocation>
        <location evidence="1">Cell membrane</location>
        <topology evidence="1">Peripheral membrane protein</topology>
        <orientation evidence="1">Cytoplasmic side</orientation>
    </subcellularLocation>
    <subcellularLocation>
        <location evidence="2">Cytoplasm</location>
    </subcellularLocation>
</comment>
<dbReference type="SMART" id="SM00055">
    <property type="entry name" value="FCH"/>
    <property type="match status" value="1"/>
</dbReference>
<dbReference type="PROSITE" id="PS50002">
    <property type="entry name" value="SH3"/>
    <property type="match status" value="1"/>
</dbReference>
<evidence type="ECO:0000256" key="3">
    <source>
        <dbReference type="ARBA" id="ARBA00022443"/>
    </source>
</evidence>
<dbReference type="Pfam" id="PF00611">
    <property type="entry name" value="FCH"/>
    <property type="match status" value="1"/>
</dbReference>
<name>A0A8C8RXL7_9SAUR</name>
<dbReference type="InterPro" id="IPR001452">
    <property type="entry name" value="SH3_domain"/>
</dbReference>
<dbReference type="Proteomes" id="UP000694393">
    <property type="component" value="Unplaced"/>
</dbReference>
<evidence type="ECO:0000256" key="1">
    <source>
        <dbReference type="ARBA" id="ARBA00004413"/>
    </source>
</evidence>
<reference evidence="16" key="1">
    <citation type="submission" date="2025-08" db="UniProtKB">
        <authorList>
            <consortium name="Ensembl"/>
        </authorList>
    </citation>
    <scope>IDENTIFICATION</scope>
</reference>
<accession>A0A8C8RXL7</accession>
<evidence type="ECO:0000256" key="6">
    <source>
        <dbReference type="ARBA" id="ARBA00022553"/>
    </source>
</evidence>
<sequence>MSVIYSEVAGEEPSSDSFWMPNQYQRTVRRLDEGSRVCDQLVGCFRERARIEGRYAQHMGAWVQKWRPLVDASPLYGTMRRAWQAFLDTTERLSRLHRDTQRALVLEDLARVRGWQRDNYHRKLLGGFREACELDSGFRRAQKPWARRLRKGGVEKAKASFHQACRKEHAAAGREQLAPGGPPLPSDRQRALREERQRRTLETYEQALAELTRASPRYMEEMESVFEQGQELEQRRIEFLKETLMALQRRLDPTAHPGVQAAQTQLRQAIADISARQDLDWWRRQRGPGMAMAWPEFEVSPPHPPCPCPSRTPTMTYQPPSPDPIITSWTPGKASHDSPALLGSGGAWGVSVSPGAPPPLIFFPLPLPSSVAEAPTPVLGQRVRAIYDYTGQEPDELSFTAGEELTKLEEQDAQGWCKGVTAGGRVGLYPANYVQPVP</sequence>
<dbReference type="GO" id="GO:0007010">
    <property type="term" value="P:cytoskeleton organization"/>
    <property type="evidence" value="ECO:0007669"/>
    <property type="project" value="TreeGrafter"/>
</dbReference>
<dbReference type="GO" id="GO:0005768">
    <property type="term" value="C:endosome"/>
    <property type="evidence" value="ECO:0007669"/>
    <property type="project" value="TreeGrafter"/>
</dbReference>
<dbReference type="Ensembl" id="ENSPCET00000012600.1">
    <property type="protein sequence ID" value="ENSPCEP00000012173.1"/>
    <property type="gene ID" value="ENSPCEG00000009478.1"/>
</dbReference>
<evidence type="ECO:0000256" key="10">
    <source>
        <dbReference type="ARBA" id="ARBA00064966"/>
    </source>
</evidence>
<evidence type="ECO:0000256" key="4">
    <source>
        <dbReference type="ARBA" id="ARBA00022475"/>
    </source>
</evidence>
<evidence type="ECO:0000256" key="9">
    <source>
        <dbReference type="ARBA" id="ARBA00055545"/>
    </source>
</evidence>
<feature type="region of interest" description="Disordered" evidence="13">
    <location>
        <begin position="166"/>
        <end position="199"/>
    </location>
</feature>
<keyword evidence="17" id="KW-1185">Reference proteome</keyword>
<evidence type="ECO:0000256" key="12">
    <source>
        <dbReference type="PROSITE-ProRule" id="PRU01077"/>
    </source>
</evidence>
<dbReference type="FunFam" id="2.30.30.40:FF:000014">
    <property type="entry name" value="Kinase C and casein kinase substrate in neurons protein"/>
    <property type="match status" value="1"/>
</dbReference>
<keyword evidence="7 12" id="KW-0175">Coiled coil</keyword>
<evidence type="ECO:0000256" key="5">
    <source>
        <dbReference type="ARBA" id="ARBA00022490"/>
    </source>
</evidence>
<comment type="function">
    <text evidence="9">Plays a role in endocytosis and regulates internalization of plasma membrane proteins. Overexpression impairs internalization of SLC2A1/GLUT1 and TRPV4 and increases the levels of SLC2A1/GLUT1 and TRPV4 at the cell membrane. Inhibits the TRPV4 calcium channel activity.</text>
</comment>
<dbReference type="GO" id="GO:0005886">
    <property type="term" value="C:plasma membrane"/>
    <property type="evidence" value="ECO:0007669"/>
    <property type="project" value="UniProtKB-SubCell"/>
</dbReference>
<evidence type="ECO:0000256" key="13">
    <source>
        <dbReference type="SAM" id="MobiDB-lite"/>
    </source>
</evidence>
<evidence type="ECO:0000259" key="14">
    <source>
        <dbReference type="PROSITE" id="PS50002"/>
    </source>
</evidence>
<dbReference type="Pfam" id="PF14604">
    <property type="entry name" value="SH3_9"/>
    <property type="match status" value="1"/>
</dbReference>
<dbReference type="AlphaFoldDB" id="A0A8C8RXL7"/>
<dbReference type="SMART" id="SM00326">
    <property type="entry name" value="SH3"/>
    <property type="match status" value="1"/>
</dbReference>
<dbReference type="GO" id="GO:0097320">
    <property type="term" value="P:plasma membrane tubulation"/>
    <property type="evidence" value="ECO:0007669"/>
    <property type="project" value="TreeGrafter"/>
</dbReference>
<feature type="domain" description="SH3" evidence="14">
    <location>
        <begin position="378"/>
        <end position="438"/>
    </location>
</feature>
<evidence type="ECO:0000313" key="16">
    <source>
        <dbReference type="Ensembl" id="ENSPCEP00000012173.1"/>
    </source>
</evidence>
<keyword evidence="4" id="KW-1003">Cell membrane</keyword>
<keyword evidence="8" id="KW-0472">Membrane</keyword>
<dbReference type="SUPFAM" id="SSF50044">
    <property type="entry name" value="SH3-domain"/>
    <property type="match status" value="1"/>
</dbReference>
<dbReference type="FunFam" id="1.20.1270.60:FF:000009">
    <property type="entry name" value="Protein kinase C and casein kinase substrate in neurons 2"/>
    <property type="match status" value="1"/>
</dbReference>
<dbReference type="InterPro" id="IPR036028">
    <property type="entry name" value="SH3-like_dom_sf"/>
</dbReference>
<dbReference type="InterPro" id="IPR001060">
    <property type="entry name" value="FCH_dom"/>
</dbReference>
<evidence type="ECO:0000313" key="17">
    <source>
        <dbReference type="Proteomes" id="UP000694393"/>
    </source>
</evidence>
<evidence type="ECO:0000256" key="2">
    <source>
        <dbReference type="ARBA" id="ARBA00004496"/>
    </source>
</evidence>
<reference evidence="16" key="2">
    <citation type="submission" date="2025-09" db="UniProtKB">
        <authorList>
            <consortium name="Ensembl"/>
        </authorList>
    </citation>
    <scope>IDENTIFICATION</scope>
</reference>
<feature type="compositionally biased region" description="Basic and acidic residues" evidence="13">
    <location>
        <begin position="187"/>
        <end position="199"/>
    </location>
</feature>
<evidence type="ECO:0000256" key="7">
    <source>
        <dbReference type="ARBA" id="ARBA00023054"/>
    </source>
</evidence>
<comment type="subunit">
    <text evidence="10">Homodimer. May form heterooligomers with other PACSINs. Interacts (via SH3 domain) with DNM1, SYNJ1 and WASL. Interacts with TRPV4.</text>
</comment>
<keyword evidence="3 11" id="KW-0728">SH3 domain</keyword>
<proteinExistence type="predicted"/>
<dbReference type="GO" id="GO:0005543">
    <property type="term" value="F:phospholipid binding"/>
    <property type="evidence" value="ECO:0007669"/>
    <property type="project" value="TreeGrafter"/>
</dbReference>
<keyword evidence="5" id="KW-0963">Cytoplasm</keyword>
<dbReference type="PRINTS" id="PR00452">
    <property type="entry name" value="SH3DOMAIN"/>
</dbReference>
<dbReference type="InterPro" id="IPR031160">
    <property type="entry name" value="F_BAR_dom"/>
</dbReference>
<dbReference type="InterPro" id="IPR027267">
    <property type="entry name" value="AH/BAR_dom_sf"/>
</dbReference>
<protein>
    <submittedName>
        <fullName evidence="16">Uncharacterized protein</fullName>
    </submittedName>
</protein>
<dbReference type="PROSITE" id="PS51741">
    <property type="entry name" value="F_BAR"/>
    <property type="match status" value="1"/>
</dbReference>
<evidence type="ECO:0000256" key="8">
    <source>
        <dbReference type="ARBA" id="ARBA00023136"/>
    </source>
</evidence>
<dbReference type="PANTHER" id="PTHR23065:SF22">
    <property type="entry name" value="PROTEIN KINASE C AND CASEIN KINASE SUBSTRATE IN NEURONS PROTEIN 3"/>
    <property type="match status" value="1"/>
</dbReference>